<dbReference type="PANTHER" id="PTHR35446:SF2">
    <property type="entry name" value="CARBOXYMUCONOLACTONE DECARBOXYLASE-LIKE DOMAIN-CONTAINING PROTEIN"/>
    <property type="match status" value="1"/>
</dbReference>
<dbReference type="AlphaFoldDB" id="A0A6M1T7Y3"/>
<keyword evidence="2" id="KW-0575">Peroxidase</keyword>
<organism evidence="2 3">
    <name type="scientific">Fodinibius halophilus</name>
    <dbReference type="NCBI Taxonomy" id="1736908"/>
    <lineage>
        <taxon>Bacteria</taxon>
        <taxon>Pseudomonadati</taxon>
        <taxon>Balneolota</taxon>
        <taxon>Balneolia</taxon>
        <taxon>Balneolales</taxon>
        <taxon>Balneolaceae</taxon>
        <taxon>Fodinibius</taxon>
    </lineage>
</organism>
<dbReference type="NCBIfam" id="TIGR00778">
    <property type="entry name" value="ahpD_dom"/>
    <property type="match status" value="1"/>
</dbReference>
<proteinExistence type="predicted"/>
<accession>A0A6M1T7Y3</accession>
<reference evidence="2 3" key="1">
    <citation type="submission" date="2020-02" db="EMBL/GenBank/DDBJ databases">
        <title>Aliifodinibius halophilus 2W32, complete genome.</title>
        <authorList>
            <person name="Li Y."/>
            <person name="Wu S."/>
        </authorList>
    </citation>
    <scope>NUCLEOTIDE SEQUENCE [LARGE SCALE GENOMIC DNA]</scope>
    <source>
        <strain evidence="2 3">2W32</strain>
    </source>
</reference>
<evidence type="ECO:0000259" key="1">
    <source>
        <dbReference type="Pfam" id="PF02627"/>
    </source>
</evidence>
<dbReference type="Gene3D" id="1.20.1290.10">
    <property type="entry name" value="AhpD-like"/>
    <property type="match status" value="1"/>
</dbReference>
<sequence>MAYIDIVEPEEATGNLKEIYEELEQRRGKIAQIHKIQSLNPDSIMKHMDLYMSIMFGSSPLKRAQREMIAVVVSAANECEYCQLHHGEALNHYWKEEERVKKLRDDYTSIDLNDIDTALCRLAWELTRNPEAINKEEYIKPLKELELSDRAILDAVLGISYFNFVNRIVMGLGVEADKKEVQGYKY</sequence>
<protein>
    <submittedName>
        <fullName evidence="2">Peroxidase-related enzyme</fullName>
    </submittedName>
</protein>
<dbReference type="GO" id="GO:0051920">
    <property type="term" value="F:peroxiredoxin activity"/>
    <property type="evidence" value="ECO:0007669"/>
    <property type="project" value="InterPro"/>
</dbReference>
<dbReference type="Proteomes" id="UP000479132">
    <property type="component" value="Unassembled WGS sequence"/>
</dbReference>
<feature type="domain" description="Carboxymuconolactone decarboxylase-like" evidence="1">
    <location>
        <begin position="49"/>
        <end position="92"/>
    </location>
</feature>
<dbReference type="EMBL" id="JAALLS010000012">
    <property type="protein sequence ID" value="NGP88753.1"/>
    <property type="molecule type" value="Genomic_DNA"/>
</dbReference>
<dbReference type="SUPFAM" id="SSF69118">
    <property type="entry name" value="AhpD-like"/>
    <property type="match status" value="1"/>
</dbReference>
<dbReference type="NCBIfam" id="TIGR01926">
    <property type="entry name" value="peroxid_rel"/>
    <property type="match status" value="1"/>
</dbReference>
<keyword evidence="3" id="KW-1185">Reference proteome</keyword>
<dbReference type="InterPro" id="IPR003779">
    <property type="entry name" value="CMD-like"/>
</dbReference>
<dbReference type="InterPro" id="IPR029032">
    <property type="entry name" value="AhpD-like"/>
</dbReference>
<dbReference type="PANTHER" id="PTHR35446">
    <property type="entry name" value="SI:CH211-175M2.5"/>
    <property type="match status" value="1"/>
</dbReference>
<dbReference type="InterPro" id="IPR004675">
    <property type="entry name" value="AhpD_core"/>
</dbReference>
<gene>
    <name evidence="2" type="ORF">G3569_10325</name>
</gene>
<keyword evidence="2" id="KW-0560">Oxidoreductase</keyword>
<name>A0A6M1T7Y3_9BACT</name>
<dbReference type="Pfam" id="PF02627">
    <property type="entry name" value="CMD"/>
    <property type="match status" value="1"/>
</dbReference>
<evidence type="ECO:0000313" key="3">
    <source>
        <dbReference type="Proteomes" id="UP000479132"/>
    </source>
</evidence>
<dbReference type="InterPro" id="IPR010195">
    <property type="entry name" value="Uncharacterised_peroxidase-rel"/>
</dbReference>
<dbReference type="RefSeq" id="WP_165268808.1">
    <property type="nucleotide sequence ID" value="NZ_JAALLS010000012.1"/>
</dbReference>
<evidence type="ECO:0000313" key="2">
    <source>
        <dbReference type="EMBL" id="NGP88753.1"/>
    </source>
</evidence>
<comment type="caution">
    <text evidence="2">The sequence shown here is derived from an EMBL/GenBank/DDBJ whole genome shotgun (WGS) entry which is preliminary data.</text>
</comment>